<dbReference type="KEGG" id="smic:SmB9_15940"/>
<dbReference type="AlphaFoldDB" id="A0AAD1D510"/>
<sequence>MRSVILPNSDLRVALFSGNYNYVKDGANQALNRLVGYLLRQGVTVRVYSPTIENPPFAPTGDLVSIPSVPIPGRGEYRLGLGIGGVKADLKAFDPHIVHIASPDIIGHRAVSWARSRGKPAVASVHTRFETYFRYYRMHWMQTVIEALLRRLYRRCVEIYAPSESMAAVLTDQRMSRNVHIWSRGIDGDLYRPDRRDMEWRRSLGIADEDAVILFVGRLVLEKGLDTFAATLAELDARDVPYKALFVGDGPARPWIEAQAPQGIFLGFQSGEALARAYASSDVMFNPSSTETFGNVTLEAMASGLPVVAARATGSLSLVTPGLNGQLTTPDDIQESADALSAYIANPEGRTAAGKAGREISKRFDWDAINGALLQRYRTVVARSSSKVRR</sequence>
<feature type="domain" description="Glycosyltransferase subfamily 4-like N-terminal" evidence="2">
    <location>
        <begin position="26"/>
        <end position="187"/>
    </location>
</feature>
<gene>
    <name evidence="3" type="ORF">SmB9_15940</name>
</gene>
<dbReference type="Gene3D" id="3.40.50.2000">
    <property type="entry name" value="Glycogen Phosphorylase B"/>
    <property type="match status" value="2"/>
</dbReference>
<dbReference type="PANTHER" id="PTHR45947:SF3">
    <property type="entry name" value="SULFOQUINOVOSYL TRANSFERASE SQD2"/>
    <property type="match status" value="1"/>
</dbReference>
<dbReference type="CDD" id="cd03814">
    <property type="entry name" value="GT4-like"/>
    <property type="match status" value="1"/>
</dbReference>
<dbReference type="PANTHER" id="PTHR45947">
    <property type="entry name" value="SULFOQUINOVOSYL TRANSFERASE SQD2"/>
    <property type="match status" value="1"/>
</dbReference>
<dbReference type="Pfam" id="PF00534">
    <property type="entry name" value="Glycos_transf_1"/>
    <property type="match status" value="1"/>
</dbReference>
<dbReference type="GO" id="GO:0016757">
    <property type="term" value="F:glycosyltransferase activity"/>
    <property type="evidence" value="ECO:0007669"/>
    <property type="project" value="InterPro"/>
</dbReference>
<dbReference type="InterPro" id="IPR028098">
    <property type="entry name" value="Glyco_trans_4-like_N"/>
</dbReference>
<dbReference type="InterPro" id="IPR050194">
    <property type="entry name" value="Glycosyltransferase_grp1"/>
</dbReference>
<dbReference type="EMBL" id="AP018711">
    <property type="protein sequence ID" value="BBE33936.1"/>
    <property type="molecule type" value="Genomic_DNA"/>
</dbReference>
<accession>A0AAD1D510</accession>
<dbReference type="Proteomes" id="UP000275727">
    <property type="component" value="Chromosome"/>
</dbReference>
<evidence type="ECO:0000259" key="2">
    <source>
        <dbReference type="Pfam" id="PF13439"/>
    </source>
</evidence>
<reference evidence="3 4" key="1">
    <citation type="submission" date="2018-06" db="EMBL/GenBank/DDBJ databases">
        <title>Complete Genome Sequence of the Microcystin-Degrading Bacterium Sphingosinicella microcystinivorans Strain B-9.</title>
        <authorList>
            <person name="Jin H."/>
            <person name="Nishizawa T."/>
            <person name="Guo Y."/>
            <person name="Nishizawa A."/>
            <person name="Park H."/>
            <person name="Kato H."/>
            <person name="Tsuji K."/>
            <person name="Harada K."/>
        </authorList>
    </citation>
    <scope>NUCLEOTIDE SEQUENCE [LARGE SCALE GENOMIC DNA]</scope>
    <source>
        <strain evidence="3 4">B9</strain>
    </source>
</reference>
<proteinExistence type="predicted"/>
<evidence type="ECO:0000313" key="4">
    <source>
        <dbReference type="Proteomes" id="UP000275727"/>
    </source>
</evidence>
<feature type="domain" description="Glycosyl transferase family 1" evidence="1">
    <location>
        <begin position="199"/>
        <end position="359"/>
    </location>
</feature>
<dbReference type="Pfam" id="PF13439">
    <property type="entry name" value="Glyco_transf_4"/>
    <property type="match status" value="1"/>
</dbReference>
<name>A0AAD1D510_SPHMI</name>
<dbReference type="SUPFAM" id="SSF53756">
    <property type="entry name" value="UDP-Glycosyltransferase/glycogen phosphorylase"/>
    <property type="match status" value="1"/>
</dbReference>
<evidence type="ECO:0000313" key="3">
    <source>
        <dbReference type="EMBL" id="BBE33936.1"/>
    </source>
</evidence>
<protein>
    <submittedName>
        <fullName evidence="3">Sulfolipid synthase</fullName>
    </submittedName>
</protein>
<dbReference type="InterPro" id="IPR001296">
    <property type="entry name" value="Glyco_trans_1"/>
</dbReference>
<organism evidence="3 4">
    <name type="scientific">Sphingosinicella microcystinivorans</name>
    <dbReference type="NCBI Taxonomy" id="335406"/>
    <lineage>
        <taxon>Bacteria</taxon>
        <taxon>Pseudomonadati</taxon>
        <taxon>Pseudomonadota</taxon>
        <taxon>Alphaproteobacteria</taxon>
        <taxon>Sphingomonadales</taxon>
        <taxon>Sphingosinicellaceae</taxon>
        <taxon>Sphingosinicella</taxon>
    </lineage>
</organism>
<evidence type="ECO:0000259" key="1">
    <source>
        <dbReference type="Pfam" id="PF00534"/>
    </source>
</evidence>